<keyword evidence="2" id="KW-1185">Reference proteome</keyword>
<evidence type="ECO:0000313" key="2">
    <source>
        <dbReference type="Proteomes" id="UP001189624"/>
    </source>
</evidence>
<dbReference type="Proteomes" id="UP001189624">
    <property type="component" value="Chromosome 2"/>
</dbReference>
<dbReference type="AlphaFoldDB" id="A0AA86S2G1"/>
<dbReference type="EMBL" id="OY731399">
    <property type="protein sequence ID" value="CAJ1932042.1"/>
    <property type="molecule type" value="Genomic_DNA"/>
</dbReference>
<accession>A0AA86S2G1</accession>
<name>A0AA86S2G1_9FABA</name>
<gene>
    <name evidence="1" type="ORF">AYBTSS11_LOCUS5593</name>
</gene>
<reference evidence="1" key="1">
    <citation type="submission" date="2023-10" db="EMBL/GenBank/DDBJ databases">
        <authorList>
            <person name="Domelevo Entfellner J.-B."/>
        </authorList>
    </citation>
    <scope>NUCLEOTIDE SEQUENCE</scope>
</reference>
<dbReference type="Gramene" id="rna-AYBTSS11_LOCUS5593">
    <property type="protein sequence ID" value="CAJ1932042.1"/>
    <property type="gene ID" value="gene-AYBTSS11_LOCUS5593"/>
</dbReference>
<sequence>SSVRPYECTMACLRSHFRKTNGIYANCSDEIAGALSSSKVAIILMAVRREAFDWGPLSTTKRMRKKDIRKGDHSPYLSTISLVAKSFYTNHRVLKGLQILKKIINMKAEAIKLVTVVLAAAFTRSWIEDTRQRQREGRSEKKRNCCRKMQKIGFNRGVMDDRYILTNTPNFLKLVLRPNLTGLNRGYPKRVKGSA</sequence>
<proteinExistence type="predicted"/>
<feature type="non-terminal residue" evidence="1">
    <location>
        <position position="1"/>
    </location>
</feature>
<protein>
    <submittedName>
        <fullName evidence="1">Uncharacterized protein</fullName>
    </submittedName>
</protein>
<organism evidence="1 2">
    <name type="scientific">Sphenostylis stenocarpa</name>
    <dbReference type="NCBI Taxonomy" id="92480"/>
    <lineage>
        <taxon>Eukaryota</taxon>
        <taxon>Viridiplantae</taxon>
        <taxon>Streptophyta</taxon>
        <taxon>Embryophyta</taxon>
        <taxon>Tracheophyta</taxon>
        <taxon>Spermatophyta</taxon>
        <taxon>Magnoliopsida</taxon>
        <taxon>eudicotyledons</taxon>
        <taxon>Gunneridae</taxon>
        <taxon>Pentapetalae</taxon>
        <taxon>rosids</taxon>
        <taxon>fabids</taxon>
        <taxon>Fabales</taxon>
        <taxon>Fabaceae</taxon>
        <taxon>Papilionoideae</taxon>
        <taxon>50 kb inversion clade</taxon>
        <taxon>NPAAA clade</taxon>
        <taxon>indigoferoid/millettioid clade</taxon>
        <taxon>Phaseoleae</taxon>
        <taxon>Sphenostylis</taxon>
    </lineage>
</organism>
<evidence type="ECO:0000313" key="1">
    <source>
        <dbReference type="EMBL" id="CAJ1932042.1"/>
    </source>
</evidence>